<evidence type="ECO:0000256" key="5">
    <source>
        <dbReference type="ARBA" id="ARBA00022692"/>
    </source>
</evidence>
<dbReference type="InterPro" id="IPR002549">
    <property type="entry name" value="AI-2E-like"/>
</dbReference>
<dbReference type="Proteomes" id="UP000501830">
    <property type="component" value="Chromosome"/>
</dbReference>
<comment type="subcellular location">
    <subcellularLocation>
        <location evidence="1">Cell membrane</location>
        <topology evidence="1">Multi-pass membrane protein</topology>
    </subcellularLocation>
</comment>
<keyword evidence="4" id="KW-1003">Cell membrane</keyword>
<dbReference type="PANTHER" id="PTHR21716:SF53">
    <property type="entry name" value="PERMEASE PERM-RELATED"/>
    <property type="match status" value="1"/>
</dbReference>
<feature type="transmembrane region" description="Helical" evidence="8">
    <location>
        <begin position="170"/>
        <end position="193"/>
    </location>
</feature>
<keyword evidence="3" id="KW-0813">Transport</keyword>
<dbReference type="GeneID" id="94553405"/>
<evidence type="ECO:0000256" key="8">
    <source>
        <dbReference type="SAM" id="Phobius"/>
    </source>
</evidence>
<keyword evidence="10" id="KW-1185">Reference proteome</keyword>
<evidence type="ECO:0000256" key="4">
    <source>
        <dbReference type="ARBA" id="ARBA00022475"/>
    </source>
</evidence>
<feature type="transmembrane region" description="Helical" evidence="8">
    <location>
        <begin position="327"/>
        <end position="360"/>
    </location>
</feature>
<organism evidence="9 10">
    <name type="scientific">Jeotgalibaca porci</name>
    <dbReference type="NCBI Taxonomy" id="1868793"/>
    <lineage>
        <taxon>Bacteria</taxon>
        <taxon>Bacillati</taxon>
        <taxon>Bacillota</taxon>
        <taxon>Bacilli</taxon>
        <taxon>Lactobacillales</taxon>
        <taxon>Carnobacteriaceae</taxon>
        <taxon>Jeotgalibaca</taxon>
    </lineage>
</organism>
<feature type="transmembrane region" description="Helical" evidence="8">
    <location>
        <begin position="12"/>
        <end position="37"/>
    </location>
</feature>
<dbReference type="GO" id="GO:0005886">
    <property type="term" value="C:plasma membrane"/>
    <property type="evidence" value="ECO:0007669"/>
    <property type="project" value="UniProtKB-SubCell"/>
</dbReference>
<sequence>MDKKLDATIIKYLLVIFGLLLIYNYSSTIVVLMGFMLNVLRPLIIGGLIAYLLNIIVVRLERSLLRKVKATKPFIARVISVVSAVFIVGLVIYLIIKLIVPQVLTILTGLVQGLPLLVSQIQTFIEDSDASEVFNFFGNNLISDFNNYSQRILNFATTSVNQLLSSVMQVVGGATTALFSFVIAFSFAMYLLFGKERLTKQMSTLGRAFLSPKTYNRVATLLDITDHNFSGFFVGQTLEAVILGTLCGVGMLLFRLPFALTIGTFIGFTALIPLFGAWAGAAVGFLLIASQDLSQAVFFIIYIIILQQLESNLIYPRVVGNSIGIPGIWVLVAITIGAGVGGIAGMLLGVPVFATVYQVIGILTKKRLQMKQLATEE</sequence>
<feature type="transmembrane region" description="Helical" evidence="8">
    <location>
        <begin position="43"/>
        <end position="62"/>
    </location>
</feature>
<evidence type="ECO:0000313" key="10">
    <source>
        <dbReference type="Proteomes" id="UP000501830"/>
    </source>
</evidence>
<evidence type="ECO:0000256" key="3">
    <source>
        <dbReference type="ARBA" id="ARBA00022448"/>
    </source>
</evidence>
<dbReference type="GO" id="GO:0055085">
    <property type="term" value="P:transmembrane transport"/>
    <property type="evidence" value="ECO:0007669"/>
    <property type="project" value="TreeGrafter"/>
</dbReference>
<name>A0A6G7WIV5_9LACT</name>
<accession>A0A6G7WIV5</accession>
<keyword evidence="5 8" id="KW-0812">Transmembrane</keyword>
<protein>
    <submittedName>
        <fullName evidence="9">AI-2E family transporter</fullName>
    </submittedName>
</protein>
<dbReference type="AlphaFoldDB" id="A0A6G7WIV5"/>
<dbReference type="EMBL" id="CP049889">
    <property type="protein sequence ID" value="QIK52147.1"/>
    <property type="molecule type" value="Genomic_DNA"/>
</dbReference>
<evidence type="ECO:0000256" key="7">
    <source>
        <dbReference type="ARBA" id="ARBA00023136"/>
    </source>
</evidence>
<keyword evidence="6 8" id="KW-1133">Transmembrane helix</keyword>
<comment type="similarity">
    <text evidence="2">Belongs to the autoinducer-2 exporter (AI-2E) (TC 2.A.86) family.</text>
</comment>
<evidence type="ECO:0000256" key="1">
    <source>
        <dbReference type="ARBA" id="ARBA00004651"/>
    </source>
</evidence>
<evidence type="ECO:0000256" key="2">
    <source>
        <dbReference type="ARBA" id="ARBA00009773"/>
    </source>
</evidence>
<evidence type="ECO:0000313" key="9">
    <source>
        <dbReference type="EMBL" id="QIK52147.1"/>
    </source>
</evidence>
<evidence type="ECO:0000256" key="6">
    <source>
        <dbReference type="ARBA" id="ARBA00022989"/>
    </source>
</evidence>
<dbReference type="RefSeq" id="WP_166063210.1">
    <property type="nucleotide sequence ID" value="NZ_CP049889.1"/>
</dbReference>
<dbReference type="PANTHER" id="PTHR21716">
    <property type="entry name" value="TRANSMEMBRANE PROTEIN"/>
    <property type="match status" value="1"/>
</dbReference>
<dbReference type="KEGG" id="jpo:G7058_08930"/>
<feature type="transmembrane region" description="Helical" evidence="8">
    <location>
        <begin position="74"/>
        <end position="96"/>
    </location>
</feature>
<keyword evidence="7 8" id="KW-0472">Membrane</keyword>
<gene>
    <name evidence="9" type="ORF">G7058_08930</name>
</gene>
<reference evidence="9 10" key="1">
    <citation type="journal article" date="2017" name="Int. J. Syst. Evol. Microbiol.">
        <title>Jeotgalibaca porci sp. nov. and Jeotgalibaca arthritidis sp. nov., isolated from pigs, and emended description of the genus Jeotgalibaca.</title>
        <authorList>
            <person name="Zamora L."/>
            <person name="Perez-Sancho M."/>
            <person name="Dominguez L."/>
            <person name="Fernandez-Garayzabal J.F."/>
            <person name="Vela A.I."/>
        </authorList>
    </citation>
    <scope>NUCLEOTIDE SEQUENCE [LARGE SCALE GENOMIC DNA]</scope>
    <source>
        <strain evidence="9 10">CCUG 69148</strain>
    </source>
</reference>
<dbReference type="Pfam" id="PF01594">
    <property type="entry name" value="AI-2E_transport"/>
    <property type="match status" value="1"/>
</dbReference>
<proteinExistence type="inferred from homology"/>